<proteinExistence type="inferred from homology"/>
<dbReference type="InterPro" id="IPR052304">
    <property type="entry name" value="PTTG1IP"/>
</dbReference>
<dbReference type="GO" id="GO:0019905">
    <property type="term" value="F:syntaxin binding"/>
    <property type="evidence" value="ECO:0007669"/>
    <property type="project" value="InterPro"/>
</dbReference>
<dbReference type="Proteomes" id="UP000663887">
    <property type="component" value="Unassembled WGS sequence"/>
</dbReference>
<keyword evidence="6" id="KW-1133">Transmembrane helix</keyword>
<gene>
    <name evidence="8" type="ORF">UXM345_LOCUS16780</name>
    <name evidence="7" type="ORF">XDN619_LOCUS10892</name>
</gene>
<evidence type="ECO:0000256" key="3">
    <source>
        <dbReference type="ARBA" id="ARBA00022483"/>
    </source>
</evidence>
<dbReference type="Pfam" id="PF05835">
    <property type="entry name" value="Synaphin"/>
    <property type="match status" value="1"/>
</dbReference>
<evidence type="ECO:0000256" key="6">
    <source>
        <dbReference type="SAM" id="Phobius"/>
    </source>
</evidence>
<sequence>MVALGSDALIAIVVIIVIIVVIVVFVLICCLCRKCNQCARWSRRKAYAREDEQHERQKTERKRQFDEAQVEREEVRNQIRAKYNLNNGKMNVAVIP</sequence>
<dbReference type="Proteomes" id="UP000663842">
    <property type="component" value="Unassembled WGS sequence"/>
</dbReference>
<feature type="region of interest" description="Disordered" evidence="5">
    <location>
        <begin position="46"/>
        <end position="71"/>
    </location>
</feature>
<keyword evidence="6" id="KW-0472">Membrane</keyword>
<dbReference type="GO" id="GO:0005737">
    <property type="term" value="C:cytoplasm"/>
    <property type="evidence" value="ECO:0007669"/>
    <property type="project" value="TreeGrafter"/>
</dbReference>
<dbReference type="InterPro" id="IPR008849">
    <property type="entry name" value="Synaphin"/>
</dbReference>
<dbReference type="GO" id="GO:0006887">
    <property type="term" value="P:exocytosis"/>
    <property type="evidence" value="ECO:0007669"/>
    <property type="project" value="UniProtKB-KW"/>
</dbReference>
<dbReference type="PANTHER" id="PTHR15191">
    <property type="entry name" value="PROTEIN CBG20567"/>
    <property type="match status" value="1"/>
</dbReference>
<evidence type="ECO:0000313" key="8">
    <source>
        <dbReference type="EMBL" id="CAF4011201.1"/>
    </source>
</evidence>
<dbReference type="AlphaFoldDB" id="A0A816QSY8"/>
<feature type="compositionally biased region" description="Basic and acidic residues" evidence="5">
    <location>
        <begin position="47"/>
        <end position="71"/>
    </location>
</feature>
<feature type="transmembrane region" description="Helical" evidence="6">
    <location>
        <begin position="7"/>
        <end position="28"/>
    </location>
</feature>
<name>A0A816QSY8_9BILA</name>
<evidence type="ECO:0000256" key="2">
    <source>
        <dbReference type="ARBA" id="ARBA00022448"/>
    </source>
</evidence>
<dbReference type="GO" id="GO:0006836">
    <property type="term" value="P:neurotransmitter transport"/>
    <property type="evidence" value="ECO:0007669"/>
    <property type="project" value="UniProtKB-KW"/>
</dbReference>
<dbReference type="GO" id="GO:0006606">
    <property type="term" value="P:protein import into nucleus"/>
    <property type="evidence" value="ECO:0007669"/>
    <property type="project" value="TreeGrafter"/>
</dbReference>
<dbReference type="GO" id="GO:0005634">
    <property type="term" value="C:nucleus"/>
    <property type="evidence" value="ECO:0007669"/>
    <property type="project" value="TreeGrafter"/>
</dbReference>
<dbReference type="EMBL" id="CAJOBF010002116">
    <property type="protein sequence ID" value="CAF4011201.1"/>
    <property type="molecule type" value="Genomic_DNA"/>
</dbReference>
<keyword evidence="6" id="KW-0812">Transmembrane</keyword>
<evidence type="ECO:0000256" key="4">
    <source>
        <dbReference type="ARBA" id="ARBA00022775"/>
    </source>
</evidence>
<keyword evidence="3" id="KW-0268">Exocytosis</keyword>
<protein>
    <submittedName>
        <fullName evidence="7">Uncharacterized protein</fullName>
    </submittedName>
</protein>
<organism evidence="7 9">
    <name type="scientific">Rotaria magnacalcarata</name>
    <dbReference type="NCBI Taxonomy" id="392030"/>
    <lineage>
        <taxon>Eukaryota</taxon>
        <taxon>Metazoa</taxon>
        <taxon>Spiralia</taxon>
        <taxon>Gnathifera</taxon>
        <taxon>Rotifera</taxon>
        <taxon>Eurotatoria</taxon>
        <taxon>Bdelloidea</taxon>
        <taxon>Philodinida</taxon>
        <taxon>Philodinidae</taxon>
        <taxon>Rotaria</taxon>
    </lineage>
</organism>
<comment type="caution">
    <text evidence="7">The sequence shown here is derived from an EMBL/GenBank/DDBJ whole genome shotgun (WGS) entry which is preliminary data.</text>
</comment>
<accession>A0A816QSY8</accession>
<keyword evidence="4" id="KW-0532">Neurotransmitter transport</keyword>
<dbReference type="EMBL" id="CAJNRG010004055">
    <property type="protein sequence ID" value="CAF2062871.1"/>
    <property type="molecule type" value="Genomic_DNA"/>
</dbReference>
<evidence type="ECO:0000313" key="9">
    <source>
        <dbReference type="Proteomes" id="UP000663887"/>
    </source>
</evidence>
<evidence type="ECO:0000313" key="7">
    <source>
        <dbReference type="EMBL" id="CAF2062871.1"/>
    </source>
</evidence>
<reference evidence="7" key="1">
    <citation type="submission" date="2021-02" db="EMBL/GenBank/DDBJ databases">
        <authorList>
            <person name="Nowell W R."/>
        </authorList>
    </citation>
    <scope>NUCLEOTIDE SEQUENCE</scope>
</reference>
<keyword evidence="2" id="KW-0813">Transport</keyword>
<comment type="similarity">
    <text evidence="1">Belongs to the complexin/synaphin family.</text>
</comment>
<dbReference type="PANTHER" id="PTHR15191:SF3">
    <property type="entry name" value="PITUITARY TUMOR-TRANSFORMING GENE PROTEIN-BINDING FACTOR"/>
    <property type="match status" value="1"/>
</dbReference>
<evidence type="ECO:0000256" key="1">
    <source>
        <dbReference type="ARBA" id="ARBA00005396"/>
    </source>
</evidence>
<evidence type="ECO:0000256" key="5">
    <source>
        <dbReference type="SAM" id="MobiDB-lite"/>
    </source>
</evidence>